<reference evidence="1 2" key="1">
    <citation type="submission" date="2020-12" db="EMBL/GenBank/DDBJ databases">
        <title>De novo assembly of Tibetan sheep genome.</title>
        <authorList>
            <person name="Li X."/>
        </authorList>
    </citation>
    <scope>NUCLEOTIDE SEQUENCE [LARGE SCALE GENOMIC DNA]</scope>
    <source>
        <tissue evidence="1">Heart</tissue>
    </source>
</reference>
<evidence type="ECO:0000313" key="2">
    <source>
        <dbReference type="Proteomes" id="UP000664991"/>
    </source>
</evidence>
<dbReference type="AlphaFoldDB" id="A0A835ZML6"/>
<sequence length="66" mass="8120">MHLKALEREAKEICLQLKQSVFRMTQYRESLKEMYRELTEMCHKLNMELLQNKDKGERTFRLGIWD</sequence>
<dbReference type="EMBL" id="JAEMGP010000021">
    <property type="protein sequence ID" value="KAG5196191.1"/>
    <property type="molecule type" value="Genomic_DNA"/>
</dbReference>
<organism evidence="1 2">
    <name type="scientific">Ovis aries</name>
    <name type="common">Sheep</name>
    <dbReference type="NCBI Taxonomy" id="9940"/>
    <lineage>
        <taxon>Eukaryota</taxon>
        <taxon>Metazoa</taxon>
        <taxon>Chordata</taxon>
        <taxon>Craniata</taxon>
        <taxon>Vertebrata</taxon>
        <taxon>Euteleostomi</taxon>
        <taxon>Mammalia</taxon>
        <taxon>Eutheria</taxon>
        <taxon>Laurasiatheria</taxon>
        <taxon>Artiodactyla</taxon>
        <taxon>Ruminantia</taxon>
        <taxon>Pecora</taxon>
        <taxon>Bovidae</taxon>
        <taxon>Caprinae</taxon>
        <taxon>Ovis</taxon>
    </lineage>
</organism>
<protein>
    <submittedName>
        <fullName evidence="1">Uncharacterized protein</fullName>
    </submittedName>
</protein>
<accession>A0A835ZML6</accession>
<name>A0A835ZML6_SHEEP</name>
<gene>
    <name evidence="1" type="ORF">JEQ12_010877</name>
</gene>
<proteinExistence type="predicted"/>
<evidence type="ECO:0000313" key="1">
    <source>
        <dbReference type="EMBL" id="KAG5196191.1"/>
    </source>
</evidence>
<comment type="caution">
    <text evidence="1">The sequence shown here is derived from an EMBL/GenBank/DDBJ whole genome shotgun (WGS) entry which is preliminary data.</text>
</comment>
<dbReference type="Proteomes" id="UP000664991">
    <property type="component" value="Chromosome 21"/>
</dbReference>